<organism evidence="4 5">
    <name type="scientific">Noviherbaspirillum galbum</name>
    <dbReference type="NCBI Taxonomy" id="2709383"/>
    <lineage>
        <taxon>Bacteria</taxon>
        <taxon>Pseudomonadati</taxon>
        <taxon>Pseudomonadota</taxon>
        <taxon>Betaproteobacteria</taxon>
        <taxon>Burkholderiales</taxon>
        <taxon>Oxalobacteraceae</taxon>
        <taxon>Noviherbaspirillum</taxon>
    </lineage>
</organism>
<dbReference type="PANTHER" id="PTHR44591:SF3">
    <property type="entry name" value="RESPONSE REGULATORY DOMAIN-CONTAINING PROTEIN"/>
    <property type="match status" value="1"/>
</dbReference>
<reference evidence="4 5" key="1">
    <citation type="submission" date="2020-02" db="EMBL/GenBank/DDBJ databases">
        <authorList>
            <person name="Kim M.K."/>
        </authorList>
    </citation>
    <scope>NUCLEOTIDE SEQUENCE [LARGE SCALE GENOMIC DNA]</scope>
    <source>
        <strain evidence="4 5">17J57-3</strain>
    </source>
</reference>
<dbReference type="EMBL" id="JAAIVB010000078">
    <property type="protein sequence ID" value="NEX64006.1"/>
    <property type="molecule type" value="Genomic_DNA"/>
</dbReference>
<dbReference type="PANTHER" id="PTHR44591">
    <property type="entry name" value="STRESS RESPONSE REGULATOR PROTEIN 1"/>
    <property type="match status" value="1"/>
</dbReference>
<comment type="caution">
    <text evidence="4">The sequence shown here is derived from an EMBL/GenBank/DDBJ whole genome shotgun (WGS) entry which is preliminary data.</text>
</comment>
<dbReference type="Proteomes" id="UP000482155">
    <property type="component" value="Unassembled WGS sequence"/>
</dbReference>
<evidence type="ECO:0000256" key="1">
    <source>
        <dbReference type="ARBA" id="ARBA00022553"/>
    </source>
</evidence>
<dbReference type="Gene3D" id="3.40.50.2300">
    <property type="match status" value="1"/>
</dbReference>
<protein>
    <submittedName>
        <fullName evidence="4">Response regulator</fullName>
    </submittedName>
</protein>
<accession>A0A6B3SXU0</accession>
<dbReference type="InterPro" id="IPR001789">
    <property type="entry name" value="Sig_transdc_resp-reg_receiver"/>
</dbReference>
<evidence type="ECO:0000313" key="5">
    <source>
        <dbReference type="Proteomes" id="UP000482155"/>
    </source>
</evidence>
<dbReference type="SMART" id="SM00448">
    <property type="entry name" value="REC"/>
    <property type="match status" value="1"/>
</dbReference>
<feature type="modified residue" description="4-aspartylphosphate" evidence="2">
    <location>
        <position position="69"/>
    </location>
</feature>
<dbReference type="GO" id="GO:0000160">
    <property type="term" value="P:phosphorelay signal transduction system"/>
    <property type="evidence" value="ECO:0007669"/>
    <property type="project" value="InterPro"/>
</dbReference>
<name>A0A6B3SXU0_9BURK</name>
<dbReference type="RefSeq" id="WP_163967934.1">
    <property type="nucleotide sequence ID" value="NZ_JAAIVB010000078.1"/>
</dbReference>
<gene>
    <name evidence="4" type="ORF">G3574_23230</name>
</gene>
<sequence>MPETKSTEQQSAAAETRRPHVLVVEDNRDLAKLFCDLLEIVGCSTDIATTVSAGLEQAKRRTPELVFCDLALPGDKSGFEFPTEFRKLGMPSQIRLIAVTGYSSPEDHARAMEAGFERVMTKPVKFAEMQTVVRSIRLVA</sequence>
<proteinExistence type="predicted"/>
<keyword evidence="1 2" id="KW-0597">Phosphoprotein</keyword>
<evidence type="ECO:0000313" key="4">
    <source>
        <dbReference type="EMBL" id="NEX64006.1"/>
    </source>
</evidence>
<dbReference type="InterPro" id="IPR050595">
    <property type="entry name" value="Bact_response_regulator"/>
</dbReference>
<dbReference type="InterPro" id="IPR011006">
    <property type="entry name" value="CheY-like_superfamily"/>
</dbReference>
<evidence type="ECO:0000256" key="2">
    <source>
        <dbReference type="PROSITE-ProRule" id="PRU00169"/>
    </source>
</evidence>
<dbReference type="Pfam" id="PF00072">
    <property type="entry name" value="Response_reg"/>
    <property type="match status" value="1"/>
</dbReference>
<dbReference type="AlphaFoldDB" id="A0A6B3SXU0"/>
<dbReference type="PROSITE" id="PS50110">
    <property type="entry name" value="RESPONSE_REGULATORY"/>
    <property type="match status" value="1"/>
</dbReference>
<evidence type="ECO:0000259" key="3">
    <source>
        <dbReference type="PROSITE" id="PS50110"/>
    </source>
</evidence>
<feature type="domain" description="Response regulatory" evidence="3">
    <location>
        <begin position="20"/>
        <end position="137"/>
    </location>
</feature>
<keyword evidence="5" id="KW-1185">Reference proteome</keyword>
<dbReference type="SUPFAM" id="SSF52172">
    <property type="entry name" value="CheY-like"/>
    <property type="match status" value="1"/>
</dbReference>